<evidence type="ECO:0000313" key="2">
    <source>
        <dbReference type="Proteomes" id="UP000824120"/>
    </source>
</evidence>
<sequence length="76" mass="9060">MIGLMLPTVISWMFPIATQNLGYNLYEIFLKRDEIPNYSLHDFSWLDEILAAQHLERRLLYMRKTCRSPLNNKDSL</sequence>
<feature type="non-terminal residue" evidence="1">
    <location>
        <position position="1"/>
    </location>
</feature>
<organism evidence="1 2">
    <name type="scientific">Solanum commersonii</name>
    <name type="common">Commerson's wild potato</name>
    <name type="synonym">Commerson's nightshade</name>
    <dbReference type="NCBI Taxonomy" id="4109"/>
    <lineage>
        <taxon>Eukaryota</taxon>
        <taxon>Viridiplantae</taxon>
        <taxon>Streptophyta</taxon>
        <taxon>Embryophyta</taxon>
        <taxon>Tracheophyta</taxon>
        <taxon>Spermatophyta</taxon>
        <taxon>Magnoliopsida</taxon>
        <taxon>eudicotyledons</taxon>
        <taxon>Gunneridae</taxon>
        <taxon>Pentapetalae</taxon>
        <taxon>asterids</taxon>
        <taxon>lamiids</taxon>
        <taxon>Solanales</taxon>
        <taxon>Solanaceae</taxon>
        <taxon>Solanoideae</taxon>
        <taxon>Solaneae</taxon>
        <taxon>Solanum</taxon>
    </lineage>
</organism>
<protein>
    <submittedName>
        <fullName evidence="1">Uncharacterized protein</fullName>
    </submittedName>
</protein>
<dbReference type="AlphaFoldDB" id="A0A9J5ZDP7"/>
<reference evidence="1 2" key="1">
    <citation type="submission" date="2020-09" db="EMBL/GenBank/DDBJ databases">
        <title>De no assembly of potato wild relative species, Solanum commersonii.</title>
        <authorList>
            <person name="Cho K."/>
        </authorList>
    </citation>
    <scope>NUCLEOTIDE SEQUENCE [LARGE SCALE GENOMIC DNA]</scope>
    <source>
        <strain evidence="1">LZ3.2</strain>
        <tissue evidence="1">Leaf</tissue>
    </source>
</reference>
<comment type="caution">
    <text evidence="1">The sequence shown here is derived from an EMBL/GenBank/DDBJ whole genome shotgun (WGS) entry which is preliminary data.</text>
</comment>
<dbReference type="Proteomes" id="UP000824120">
    <property type="component" value="Chromosome 4"/>
</dbReference>
<keyword evidence="2" id="KW-1185">Reference proteome</keyword>
<evidence type="ECO:0000313" key="1">
    <source>
        <dbReference type="EMBL" id="KAG5610565.1"/>
    </source>
</evidence>
<dbReference type="EMBL" id="JACXVP010000004">
    <property type="protein sequence ID" value="KAG5610565.1"/>
    <property type="molecule type" value="Genomic_DNA"/>
</dbReference>
<proteinExistence type="predicted"/>
<gene>
    <name evidence="1" type="ORF">H5410_021846</name>
</gene>
<name>A0A9J5ZDP7_SOLCO</name>
<accession>A0A9J5ZDP7</accession>